<feature type="compositionally biased region" description="Polar residues" evidence="1">
    <location>
        <begin position="1"/>
        <end position="16"/>
    </location>
</feature>
<feature type="compositionally biased region" description="Basic and acidic residues" evidence="1">
    <location>
        <begin position="56"/>
        <end position="67"/>
    </location>
</feature>
<evidence type="ECO:0000313" key="2">
    <source>
        <dbReference type="EMBL" id="CAI9769239.1"/>
    </source>
</evidence>
<keyword evidence="3" id="KW-1185">Reference proteome</keyword>
<dbReference type="Proteomes" id="UP000834106">
    <property type="component" value="Chromosome 10"/>
</dbReference>
<evidence type="ECO:0000256" key="1">
    <source>
        <dbReference type="SAM" id="MobiDB-lite"/>
    </source>
</evidence>
<accession>A0AAD2DX86</accession>
<proteinExistence type="predicted"/>
<protein>
    <submittedName>
        <fullName evidence="2">Uncharacterized protein</fullName>
    </submittedName>
</protein>
<sequence length="112" mass="12374">MPKTEPPSNTTTVPHNSTSTAPQPPSPVPQSPSTQKKKKTDLHRAQTMDRVQAVHGEPDSCYRETKSTKSSSESQFNELEFWVYSVNYGLSTGGKKTADVRLISLIMNNLLP</sequence>
<feature type="region of interest" description="Disordered" evidence="1">
    <location>
        <begin position="1"/>
        <end position="70"/>
    </location>
</feature>
<reference evidence="2" key="1">
    <citation type="submission" date="2023-05" db="EMBL/GenBank/DDBJ databases">
        <authorList>
            <person name="Huff M."/>
        </authorList>
    </citation>
    <scope>NUCLEOTIDE SEQUENCE</scope>
</reference>
<organism evidence="2 3">
    <name type="scientific">Fraxinus pennsylvanica</name>
    <dbReference type="NCBI Taxonomy" id="56036"/>
    <lineage>
        <taxon>Eukaryota</taxon>
        <taxon>Viridiplantae</taxon>
        <taxon>Streptophyta</taxon>
        <taxon>Embryophyta</taxon>
        <taxon>Tracheophyta</taxon>
        <taxon>Spermatophyta</taxon>
        <taxon>Magnoliopsida</taxon>
        <taxon>eudicotyledons</taxon>
        <taxon>Gunneridae</taxon>
        <taxon>Pentapetalae</taxon>
        <taxon>asterids</taxon>
        <taxon>lamiids</taxon>
        <taxon>Lamiales</taxon>
        <taxon>Oleaceae</taxon>
        <taxon>Oleeae</taxon>
        <taxon>Fraxinus</taxon>
    </lineage>
</organism>
<evidence type="ECO:0000313" key="3">
    <source>
        <dbReference type="Proteomes" id="UP000834106"/>
    </source>
</evidence>
<name>A0AAD2DX86_9LAMI</name>
<gene>
    <name evidence="2" type="ORF">FPE_LOCUS17051</name>
</gene>
<dbReference type="AlphaFoldDB" id="A0AAD2DX86"/>
<dbReference type="EMBL" id="OU503045">
    <property type="protein sequence ID" value="CAI9769239.1"/>
    <property type="molecule type" value="Genomic_DNA"/>
</dbReference>